<dbReference type="InterPro" id="IPR029058">
    <property type="entry name" value="AB_hydrolase_fold"/>
</dbReference>
<keyword evidence="2" id="KW-0378">Hydrolase</keyword>
<evidence type="ECO:0000313" key="3">
    <source>
        <dbReference type="Proteomes" id="UP001172159"/>
    </source>
</evidence>
<dbReference type="Proteomes" id="UP001172159">
    <property type="component" value="Unassembled WGS sequence"/>
</dbReference>
<name>A0AA40BND6_9PEZI</name>
<dbReference type="GO" id="GO:0046464">
    <property type="term" value="P:acylglycerol catabolic process"/>
    <property type="evidence" value="ECO:0007669"/>
    <property type="project" value="TreeGrafter"/>
</dbReference>
<dbReference type="Gene3D" id="3.40.50.1820">
    <property type="entry name" value="alpha/beta hydrolase"/>
    <property type="match status" value="1"/>
</dbReference>
<dbReference type="PANTHER" id="PTHR43798:SF33">
    <property type="entry name" value="HYDROLASE, PUTATIVE (AFU_ORTHOLOGUE AFUA_2G14860)-RELATED"/>
    <property type="match status" value="1"/>
</dbReference>
<dbReference type="GO" id="GO:0016020">
    <property type="term" value="C:membrane"/>
    <property type="evidence" value="ECO:0007669"/>
    <property type="project" value="TreeGrafter"/>
</dbReference>
<sequence length="301" mass="32902">MAATTTVTVPHMGGIKVGYRLSSPSGSIDKNKPTVVLINSMCTTVSLFDQQFSSQELTSAVNLLAIEPLGHGSTFALKRESFTYWDTAEMALQVMDALKVEKAFAVGTSQGGWMVVRMALLAPGRILGLLPLGTSMDSESAESRSKGGWDPASVLSPWLEKWTSATPTPDFVVDEQWRGMVTALGFGAAPKPELLRFWDETLKQVYVGDEGRKKVKMALINLLERDGLLRRLGYVKCPVYWLQGEQDPVFGSVLPAEHIKLFTSAPEATLTFVPEGGHFLNATSPREVEEALLRMVSKYSA</sequence>
<dbReference type="AlphaFoldDB" id="A0AA40BND6"/>
<feature type="domain" description="AB hydrolase-1" evidence="1">
    <location>
        <begin position="33"/>
        <end position="282"/>
    </location>
</feature>
<gene>
    <name evidence="2" type="ORF">B0T21DRAFT_410776</name>
</gene>
<dbReference type="SUPFAM" id="SSF53474">
    <property type="entry name" value="alpha/beta-Hydrolases"/>
    <property type="match status" value="1"/>
</dbReference>
<protein>
    <submittedName>
        <fullName evidence="2">Alpha/Beta hydrolase protein</fullName>
    </submittedName>
</protein>
<reference evidence="2" key="1">
    <citation type="submission" date="2023-06" db="EMBL/GenBank/DDBJ databases">
        <title>Genome-scale phylogeny and comparative genomics of the fungal order Sordariales.</title>
        <authorList>
            <consortium name="Lawrence Berkeley National Laboratory"/>
            <person name="Hensen N."/>
            <person name="Bonometti L."/>
            <person name="Westerberg I."/>
            <person name="Brannstrom I.O."/>
            <person name="Guillou S."/>
            <person name="Cros-Aarteil S."/>
            <person name="Calhoun S."/>
            <person name="Haridas S."/>
            <person name="Kuo A."/>
            <person name="Mondo S."/>
            <person name="Pangilinan J."/>
            <person name="Riley R."/>
            <person name="Labutti K."/>
            <person name="Andreopoulos B."/>
            <person name="Lipzen A."/>
            <person name="Chen C."/>
            <person name="Yanf M."/>
            <person name="Daum C."/>
            <person name="Ng V."/>
            <person name="Clum A."/>
            <person name="Steindorff A."/>
            <person name="Ohm R."/>
            <person name="Martin F."/>
            <person name="Silar P."/>
            <person name="Natvig D."/>
            <person name="Lalanne C."/>
            <person name="Gautier V."/>
            <person name="Ament-Velasquez S.L."/>
            <person name="Kruys A."/>
            <person name="Hutchinson M.I."/>
            <person name="Powell A.J."/>
            <person name="Barry K."/>
            <person name="Miller A.N."/>
            <person name="Grigoriev I.V."/>
            <person name="Debuchy R."/>
            <person name="Gladieux P."/>
            <person name="Thoren M.H."/>
            <person name="Johannesson H."/>
        </authorList>
    </citation>
    <scope>NUCLEOTIDE SEQUENCE</scope>
    <source>
        <strain evidence="2">CBS 540.89</strain>
    </source>
</reference>
<evidence type="ECO:0000313" key="2">
    <source>
        <dbReference type="EMBL" id="KAK0737323.1"/>
    </source>
</evidence>
<dbReference type="GO" id="GO:0047372">
    <property type="term" value="F:monoacylglycerol lipase activity"/>
    <property type="evidence" value="ECO:0007669"/>
    <property type="project" value="TreeGrafter"/>
</dbReference>
<dbReference type="EMBL" id="JAUKTV010000005">
    <property type="protein sequence ID" value="KAK0737323.1"/>
    <property type="molecule type" value="Genomic_DNA"/>
</dbReference>
<dbReference type="PANTHER" id="PTHR43798">
    <property type="entry name" value="MONOACYLGLYCEROL LIPASE"/>
    <property type="match status" value="1"/>
</dbReference>
<evidence type="ECO:0000259" key="1">
    <source>
        <dbReference type="Pfam" id="PF00561"/>
    </source>
</evidence>
<dbReference type="InterPro" id="IPR050266">
    <property type="entry name" value="AB_hydrolase_sf"/>
</dbReference>
<organism evidence="2 3">
    <name type="scientific">Apiosordaria backusii</name>
    <dbReference type="NCBI Taxonomy" id="314023"/>
    <lineage>
        <taxon>Eukaryota</taxon>
        <taxon>Fungi</taxon>
        <taxon>Dikarya</taxon>
        <taxon>Ascomycota</taxon>
        <taxon>Pezizomycotina</taxon>
        <taxon>Sordariomycetes</taxon>
        <taxon>Sordariomycetidae</taxon>
        <taxon>Sordariales</taxon>
        <taxon>Lasiosphaeriaceae</taxon>
        <taxon>Apiosordaria</taxon>
    </lineage>
</organism>
<dbReference type="InterPro" id="IPR000073">
    <property type="entry name" value="AB_hydrolase_1"/>
</dbReference>
<accession>A0AA40BND6</accession>
<comment type="caution">
    <text evidence="2">The sequence shown here is derived from an EMBL/GenBank/DDBJ whole genome shotgun (WGS) entry which is preliminary data.</text>
</comment>
<keyword evidence="3" id="KW-1185">Reference proteome</keyword>
<dbReference type="Pfam" id="PF00561">
    <property type="entry name" value="Abhydrolase_1"/>
    <property type="match status" value="1"/>
</dbReference>
<proteinExistence type="predicted"/>